<evidence type="ECO:0000313" key="3">
    <source>
        <dbReference type="EMBL" id="KAJ9150317.1"/>
    </source>
</evidence>
<dbReference type="Proteomes" id="UP001174694">
    <property type="component" value="Unassembled WGS sequence"/>
</dbReference>
<feature type="compositionally biased region" description="Polar residues" evidence="1">
    <location>
        <begin position="49"/>
        <end position="62"/>
    </location>
</feature>
<dbReference type="AlphaFoldDB" id="A0AA38VT21"/>
<reference evidence="3" key="1">
    <citation type="submission" date="2022-07" db="EMBL/GenBank/DDBJ databases">
        <title>Fungi with potential for degradation of polypropylene.</title>
        <authorList>
            <person name="Gostincar C."/>
        </authorList>
    </citation>
    <scope>NUCLEOTIDE SEQUENCE</scope>
    <source>
        <strain evidence="3">EXF-13308</strain>
    </source>
</reference>
<feature type="region of interest" description="Disordered" evidence="1">
    <location>
        <begin position="329"/>
        <end position="380"/>
    </location>
</feature>
<feature type="compositionally biased region" description="Acidic residues" evidence="1">
    <location>
        <begin position="338"/>
        <end position="351"/>
    </location>
</feature>
<dbReference type="EMBL" id="JANBVO010000008">
    <property type="protein sequence ID" value="KAJ9150317.1"/>
    <property type="molecule type" value="Genomic_DNA"/>
</dbReference>
<dbReference type="InterPro" id="IPR013897">
    <property type="entry name" value="Duc1"/>
</dbReference>
<feature type="compositionally biased region" description="Acidic residues" evidence="1">
    <location>
        <begin position="104"/>
        <end position="129"/>
    </location>
</feature>
<comment type="caution">
    <text evidence="3">The sequence shown here is derived from an EMBL/GenBank/DDBJ whole genome shotgun (WGS) entry which is preliminary data.</text>
</comment>
<proteinExistence type="predicted"/>
<organism evidence="3 4">
    <name type="scientific">Pleurostoma richardsiae</name>
    <dbReference type="NCBI Taxonomy" id="41990"/>
    <lineage>
        <taxon>Eukaryota</taxon>
        <taxon>Fungi</taxon>
        <taxon>Dikarya</taxon>
        <taxon>Ascomycota</taxon>
        <taxon>Pezizomycotina</taxon>
        <taxon>Sordariomycetes</taxon>
        <taxon>Sordariomycetidae</taxon>
        <taxon>Calosphaeriales</taxon>
        <taxon>Pleurostomataceae</taxon>
        <taxon>Pleurostoma</taxon>
    </lineage>
</organism>
<protein>
    <submittedName>
        <fullName evidence="3">DUF1769-domain-containing protein</fullName>
    </submittedName>
</protein>
<dbReference type="Pfam" id="PF08588">
    <property type="entry name" value="Duc1"/>
    <property type="match status" value="1"/>
</dbReference>
<keyword evidence="4" id="KW-1185">Reference proteome</keyword>
<gene>
    <name evidence="3" type="ORF">NKR23_g3729</name>
</gene>
<dbReference type="PANTHER" id="PTHR34826">
    <property type="entry name" value="UPF0590 PROTEIN C409.17C"/>
    <property type="match status" value="1"/>
</dbReference>
<accession>A0AA38VT21</accession>
<feature type="domain" description="Domain of unknown function at the cortex 1" evidence="2">
    <location>
        <begin position="7"/>
        <end position="306"/>
    </location>
</feature>
<dbReference type="PANTHER" id="PTHR34826:SF2">
    <property type="entry name" value="UPF0590 PROTEIN C409.17C"/>
    <property type="match status" value="1"/>
</dbReference>
<evidence type="ECO:0000313" key="4">
    <source>
        <dbReference type="Proteomes" id="UP001174694"/>
    </source>
</evidence>
<name>A0AA38VT21_9PEZI</name>
<feature type="compositionally biased region" description="Basic and acidic residues" evidence="1">
    <location>
        <begin position="352"/>
        <end position="361"/>
    </location>
</feature>
<evidence type="ECO:0000256" key="1">
    <source>
        <dbReference type="SAM" id="MobiDB-lite"/>
    </source>
</evidence>
<sequence length="380" mass="42318">MADKYVLRVTAGPSYDLSSHTEVPVNSTEPVKLSTPHIDVDLNVRIQNYSGLPRDSPSTSPYFSAEPHARNADQYSIAFRFTPKKPAQNGSAKTADTGATDPPAEADDDNDDDDDSEEDSEEDSEDDLEGISGADLQFGNDFDHPIRDRLPPGFGTAMNIVRWWIDPGLEGDPYADEPYLYGPALSSFNSIHVGPGTFDEDKGGLWLEEGGDDEGLEARRAVGAPDDAKGRMKWALRNESKEAWVWEYGRTYGVDFFNPYIDFSEFALRLPGFHLPIMKYWDGQGLRYVLRNRATKDVYLVVLFTLYLKEDVNEDGSIKPEALKAYSRTAAPLGGTEPTEDEEEDEEEEFDGEKAIEEARRKLSTVDVGDKEETSADDVD</sequence>
<evidence type="ECO:0000259" key="2">
    <source>
        <dbReference type="Pfam" id="PF08588"/>
    </source>
</evidence>
<feature type="region of interest" description="Disordered" evidence="1">
    <location>
        <begin position="84"/>
        <end position="144"/>
    </location>
</feature>
<feature type="region of interest" description="Disordered" evidence="1">
    <location>
        <begin position="49"/>
        <end position="68"/>
    </location>
</feature>